<name>A0AAD6Z3Z9_9AGAR</name>
<accession>A0AAD6Z3Z9</accession>
<organism evidence="1 2">
    <name type="scientific">Mycena albidolilacea</name>
    <dbReference type="NCBI Taxonomy" id="1033008"/>
    <lineage>
        <taxon>Eukaryota</taxon>
        <taxon>Fungi</taxon>
        <taxon>Dikarya</taxon>
        <taxon>Basidiomycota</taxon>
        <taxon>Agaricomycotina</taxon>
        <taxon>Agaricomycetes</taxon>
        <taxon>Agaricomycetidae</taxon>
        <taxon>Agaricales</taxon>
        <taxon>Marasmiineae</taxon>
        <taxon>Mycenaceae</taxon>
        <taxon>Mycena</taxon>
    </lineage>
</organism>
<protein>
    <submittedName>
        <fullName evidence="1">Uncharacterized protein</fullName>
    </submittedName>
</protein>
<keyword evidence="2" id="KW-1185">Reference proteome</keyword>
<proteinExistence type="predicted"/>
<dbReference type="EMBL" id="JARIHO010000090">
    <property type="protein sequence ID" value="KAJ7306894.1"/>
    <property type="molecule type" value="Genomic_DNA"/>
</dbReference>
<evidence type="ECO:0000313" key="1">
    <source>
        <dbReference type="EMBL" id="KAJ7306894.1"/>
    </source>
</evidence>
<reference evidence="1" key="1">
    <citation type="submission" date="2023-03" db="EMBL/GenBank/DDBJ databases">
        <title>Massive genome expansion in bonnet fungi (Mycena s.s.) driven by repeated elements and novel gene families across ecological guilds.</title>
        <authorList>
            <consortium name="Lawrence Berkeley National Laboratory"/>
            <person name="Harder C.B."/>
            <person name="Miyauchi S."/>
            <person name="Viragh M."/>
            <person name="Kuo A."/>
            <person name="Thoen E."/>
            <person name="Andreopoulos B."/>
            <person name="Lu D."/>
            <person name="Skrede I."/>
            <person name="Drula E."/>
            <person name="Henrissat B."/>
            <person name="Morin E."/>
            <person name="Kohler A."/>
            <person name="Barry K."/>
            <person name="LaButti K."/>
            <person name="Morin E."/>
            <person name="Salamov A."/>
            <person name="Lipzen A."/>
            <person name="Mereny Z."/>
            <person name="Hegedus B."/>
            <person name="Baldrian P."/>
            <person name="Stursova M."/>
            <person name="Weitz H."/>
            <person name="Taylor A."/>
            <person name="Grigoriev I.V."/>
            <person name="Nagy L.G."/>
            <person name="Martin F."/>
            <person name="Kauserud H."/>
        </authorList>
    </citation>
    <scope>NUCLEOTIDE SEQUENCE</scope>
    <source>
        <strain evidence="1">CBHHK002</strain>
    </source>
</reference>
<dbReference type="AlphaFoldDB" id="A0AAD6Z3Z9"/>
<comment type="caution">
    <text evidence="1">The sequence shown here is derived from an EMBL/GenBank/DDBJ whole genome shotgun (WGS) entry which is preliminary data.</text>
</comment>
<evidence type="ECO:0000313" key="2">
    <source>
        <dbReference type="Proteomes" id="UP001218218"/>
    </source>
</evidence>
<gene>
    <name evidence="1" type="ORF">DFH08DRAFT_901319</name>
</gene>
<dbReference type="Proteomes" id="UP001218218">
    <property type="component" value="Unassembled WGS sequence"/>
</dbReference>
<sequence>MSNLTLSLSPTHLFSSQDAIVQGRPALPTPPSQVVGIAESEPLAGLVVRRGRCPAAPRIPYLPLPGEPNPVLPPIPSVFPIDLSLLGMSPAQWTSFSDLIPACTTVSVRDASGYVLCNISTGRSAMTSGDFVAFLQHFVRAPLPSYAALSEGAQEFVGETFLSRHGYHRNKWDKWDRFVRGDKHLAGGPTGWDLLGGNISLTFFAFFLGGWVAEVGVPRPRYPW</sequence>